<evidence type="ECO:0000313" key="2">
    <source>
        <dbReference type="EMBL" id="EPQ64497.1"/>
    </source>
</evidence>
<feature type="compositionally biased region" description="Basic and acidic residues" evidence="1">
    <location>
        <begin position="157"/>
        <end position="169"/>
    </location>
</feature>
<feature type="region of interest" description="Disordered" evidence="1">
    <location>
        <begin position="823"/>
        <end position="872"/>
    </location>
</feature>
<evidence type="ECO:0000256" key="1">
    <source>
        <dbReference type="SAM" id="MobiDB-lite"/>
    </source>
</evidence>
<feature type="region of interest" description="Disordered" evidence="1">
    <location>
        <begin position="1"/>
        <end position="96"/>
    </location>
</feature>
<evidence type="ECO:0000313" key="3">
    <source>
        <dbReference type="Proteomes" id="UP000053110"/>
    </source>
</evidence>
<protein>
    <recommendedName>
        <fullName evidence="4">Altered inheritance of mitochondria protein 21</fullName>
    </recommendedName>
</protein>
<feature type="compositionally biased region" description="Basic and acidic residues" evidence="1">
    <location>
        <begin position="627"/>
        <end position="638"/>
    </location>
</feature>
<name>A0A656KNK9_BLUGR</name>
<dbReference type="AlphaFoldDB" id="A0A656KNK9"/>
<feature type="compositionally biased region" description="Polar residues" evidence="1">
    <location>
        <begin position="720"/>
        <end position="733"/>
    </location>
</feature>
<feature type="compositionally biased region" description="Basic and acidic residues" evidence="1">
    <location>
        <begin position="60"/>
        <end position="83"/>
    </location>
</feature>
<feature type="compositionally biased region" description="Basic residues" evidence="1">
    <location>
        <begin position="849"/>
        <end position="859"/>
    </location>
</feature>
<dbReference type="OrthoDB" id="5386574at2759"/>
<feature type="compositionally biased region" description="Basic and acidic residues" evidence="1">
    <location>
        <begin position="825"/>
        <end position="839"/>
    </location>
</feature>
<reference evidence="3" key="1">
    <citation type="journal article" date="2013" name="Nat. Genet.">
        <title>The wheat powdery mildew genome shows the unique evolution of an obligate biotroph.</title>
        <authorList>
            <person name="Wicker T."/>
            <person name="Oberhaensli S."/>
            <person name="Parlange F."/>
            <person name="Buchmann J.P."/>
            <person name="Shatalina M."/>
            <person name="Roffler S."/>
            <person name="Ben-David R."/>
            <person name="Dolezel J."/>
            <person name="Simkova H."/>
            <person name="Schulze-Lefert P."/>
            <person name="Spanu P.D."/>
            <person name="Bruggmann R."/>
            <person name="Amselem J."/>
            <person name="Quesneville H."/>
            <person name="Ver Loren van Themaat E."/>
            <person name="Paape T."/>
            <person name="Shimizu K.K."/>
            <person name="Keller B."/>
        </authorList>
    </citation>
    <scope>NUCLEOTIDE SEQUENCE [LARGE SCALE GENOMIC DNA]</scope>
    <source>
        <strain evidence="3">96224</strain>
    </source>
</reference>
<organism evidence="2 3">
    <name type="scientific">Blumeria graminis f. sp. tritici 96224</name>
    <dbReference type="NCBI Taxonomy" id="1268274"/>
    <lineage>
        <taxon>Eukaryota</taxon>
        <taxon>Fungi</taxon>
        <taxon>Dikarya</taxon>
        <taxon>Ascomycota</taxon>
        <taxon>Pezizomycotina</taxon>
        <taxon>Leotiomycetes</taxon>
        <taxon>Erysiphales</taxon>
        <taxon>Erysiphaceae</taxon>
        <taxon>Blumeria</taxon>
    </lineage>
</organism>
<feature type="compositionally biased region" description="Polar residues" evidence="1">
    <location>
        <begin position="563"/>
        <end position="573"/>
    </location>
</feature>
<dbReference type="InterPro" id="IPR021582">
    <property type="entry name" value="Aim21"/>
</dbReference>
<feature type="compositionally biased region" description="Low complexity" evidence="1">
    <location>
        <begin position="768"/>
        <end position="778"/>
    </location>
</feature>
<dbReference type="Pfam" id="PF11489">
    <property type="entry name" value="Aim21"/>
    <property type="match status" value="1"/>
</dbReference>
<feature type="compositionally biased region" description="Basic and acidic residues" evidence="1">
    <location>
        <begin position="599"/>
        <end position="613"/>
    </location>
</feature>
<dbReference type="Proteomes" id="UP000053110">
    <property type="component" value="Unassembled WGS sequence"/>
</dbReference>
<dbReference type="EMBL" id="KE375058">
    <property type="protein sequence ID" value="EPQ64497.1"/>
    <property type="molecule type" value="Genomic_DNA"/>
</dbReference>
<feature type="region of interest" description="Disordered" evidence="1">
    <location>
        <begin position="150"/>
        <end position="182"/>
    </location>
</feature>
<feature type="compositionally biased region" description="Basic and acidic residues" evidence="1">
    <location>
        <begin position="578"/>
        <end position="591"/>
    </location>
</feature>
<proteinExistence type="predicted"/>
<sequence length="905" mass="99389">MSTTAPHVPPRPNKAIAHQSSSLSPEIPKIPPRPANRRHDRSLSPLRDSYTPSPLNEIPASHKNDDSSDISKDNPIDALDTKVCRPPSVSLPSVGQEGIEYSEAYAVHEENTDELSRNCGFDSGPKIYAPKPSLPNSNTKKMVLAASSQEYEQDPIENSRKQISNRENHNAPSPLKTNSQPAIHCSNSADRPAANTGNENGIPQIGQIVPMYPHAGDVQAPPPTQNPAICSTETGLFSDGATVKHHGRRLSGLGHEIPPDAYGRYGHGIITQDPFEKAYYKKHPELLKKEIGSYGDGRTEWAMSSEDLNKIVRETASRGTGEGALAANFGTPSEQIGFQASDEYTSRLSSPRPLLVTQLNKPENKIDSVLESDLVLNPKSMDPAEVNTSLINPQLCQRLENEAIQDGIIHVDEPAKLHASSYGSNMPKEPSGNLAPKESDTEDHGYNAPILASDEVAKEPLSWEIGPAVSPLHEDNMVIQDHSQISFETARESSHNGSKLLSEPTTTLKTPIGETPTTSLEDIPFEPLFPEEGKKSETMQVLTNQETRNRKFPSQDVWEDTPHSLQYTATVSEPQVPEQEKEQLKVDHDNETPAQAFARRHEELAEQESKNHEIFLSQERTKKNRAPKQESVKFEPKSRPSNHRFPSRDIWEDTPDSLLLQTTVAGPQVEKDISNALEEQQNPELTENTEAYRLPQFRDENIDLAKSSQTVKPSVPFRSTVPNLQDRQEQSQAAILGKSLQKPTSGRSSPLAIAPKPKPQVPERPTKPISQGSSESIPSSIISSIAASKPKPAVPARTMGSKIAALQGGLMLDLSKRLRLGPQTPKKDEISHEQPEVEKITTLSDARKGRARGPARRAPKSTTIQASDGSGEYANTLVKESFTSEIVSIWSIDPESNQLNHLSHK</sequence>
<evidence type="ECO:0008006" key="4">
    <source>
        <dbReference type="Google" id="ProtNLM"/>
    </source>
</evidence>
<feature type="region of interest" description="Disordered" evidence="1">
    <location>
        <begin position="492"/>
        <end position="778"/>
    </location>
</feature>
<feature type="compositionally biased region" description="Polar residues" evidence="1">
    <location>
        <begin position="495"/>
        <end position="520"/>
    </location>
</feature>
<feature type="compositionally biased region" description="Polar residues" evidence="1">
    <location>
        <begin position="677"/>
        <end position="689"/>
    </location>
</feature>
<gene>
    <name evidence="2" type="ORF">BGT96224_4127</name>
</gene>
<accession>A0A656KNK9</accession>
<feature type="region of interest" description="Disordered" evidence="1">
    <location>
        <begin position="419"/>
        <end position="442"/>
    </location>
</feature>